<protein>
    <recommendedName>
        <fullName evidence="3">Thiamine-binding protein domain-containing protein</fullName>
    </recommendedName>
</protein>
<dbReference type="EMBL" id="VHIR01000012">
    <property type="protein sequence ID" value="TQE43142.1"/>
    <property type="molecule type" value="Genomic_DNA"/>
</dbReference>
<accession>A0A540R634</accession>
<organism evidence="1 2">
    <name type="scientific">Corynebacterium phoceense</name>
    <dbReference type="NCBI Taxonomy" id="1686286"/>
    <lineage>
        <taxon>Bacteria</taxon>
        <taxon>Bacillati</taxon>
        <taxon>Actinomycetota</taxon>
        <taxon>Actinomycetes</taxon>
        <taxon>Mycobacteriales</taxon>
        <taxon>Corynebacteriaceae</taxon>
        <taxon>Corynebacterium</taxon>
    </lineage>
</organism>
<dbReference type="AlphaFoldDB" id="A0A540R634"/>
<gene>
    <name evidence="1" type="ORF">EJK80_09035</name>
</gene>
<keyword evidence="2" id="KW-1185">Reference proteome</keyword>
<reference evidence="1 2" key="1">
    <citation type="submission" date="2019-06" db="EMBL/GenBank/DDBJ databases">
        <title>Draft genome of C. phoceense Strain 272.</title>
        <authorList>
            <person name="Pacheco L.G.C."/>
            <person name="Barberis C.M."/>
            <person name="Almuzara M.N."/>
            <person name="Traglia G.M."/>
            <person name="Santos C.S."/>
            <person name="Rocha D.J.P.G."/>
            <person name="Aguiar E.R.G.R."/>
            <person name="Vay C.A."/>
        </authorList>
    </citation>
    <scope>NUCLEOTIDE SEQUENCE [LARGE SCALE GENOMIC DNA]</scope>
    <source>
        <strain evidence="1 2">272</strain>
    </source>
</reference>
<dbReference type="Proteomes" id="UP000318080">
    <property type="component" value="Unassembled WGS sequence"/>
</dbReference>
<evidence type="ECO:0008006" key="3">
    <source>
        <dbReference type="Google" id="ProtNLM"/>
    </source>
</evidence>
<name>A0A540R634_9CORY</name>
<dbReference type="GeneID" id="79853016"/>
<dbReference type="RefSeq" id="WP_066488240.1">
    <property type="nucleotide sequence ID" value="NZ_DYVA01000066.1"/>
</dbReference>
<dbReference type="STRING" id="1686286.GCA_900092335_01822"/>
<evidence type="ECO:0000313" key="1">
    <source>
        <dbReference type="EMBL" id="TQE43142.1"/>
    </source>
</evidence>
<evidence type="ECO:0000313" key="2">
    <source>
        <dbReference type="Proteomes" id="UP000318080"/>
    </source>
</evidence>
<comment type="caution">
    <text evidence="1">The sequence shown here is derived from an EMBL/GenBank/DDBJ whole genome shotgun (WGS) entry which is preliminary data.</text>
</comment>
<proteinExistence type="predicted"/>
<sequence length="81" mass="9042">MSIIVSTHYKVTGVHDDDDVRKALQSLYDIFAEHGLGQATFEIRSQDDVKLIIKHKDDVIPNVAEMNKALASAGNYEIVSR</sequence>